<dbReference type="Proteomes" id="UP001596442">
    <property type="component" value="Unassembled WGS sequence"/>
</dbReference>
<protein>
    <submittedName>
        <fullName evidence="2">YncE family protein</fullName>
    </submittedName>
</protein>
<dbReference type="EMBL" id="JBHSWW010000043">
    <property type="protein sequence ID" value="MFC6752834.1"/>
    <property type="molecule type" value="Genomic_DNA"/>
</dbReference>
<gene>
    <name evidence="2" type="ORF">ACFQEU_05050</name>
</gene>
<dbReference type="NCBIfam" id="TIGR02276">
    <property type="entry name" value="beta_rpt_yvtn"/>
    <property type="match status" value="1"/>
</dbReference>
<name>A0ABD5S8T3_9EURY</name>
<dbReference type="Pfam" id="PF10282">
    <property type="entry name" value="Lactonase"/>
    <property type="match status" value="1"/>
</dbReference>
<feature type="region of interest" description="Disordered" evidence="1">
    <location>
        <begin position="284"/>
        <end position="304"/>
    </location>
</feature>
<dbReference type="PANTHER" id="PTHR47197">
    <property type="entry name" value="PROTEIN NIRF"/>
    <property type="match status" value="1"/>
</dbReference>
<dbReference type="RefSeq" id="WP_379779894.1">
    <property type="nucleotide sequence ID" value="NZ_JBHSWW010000043.1"/>
</dbReference>
<evidence type="ECO:0000256" key="1">
    <source>
        <dbReference type="SAM" id="MobiDB-lite"/>
    </source>
</evidence>
<evidence type="ECO:0000313" key="3">
    <source>
        <dbReference type="Proteomes" id="UP001596442"/>
    </source>
</evidence>
<sequence length="324" mass="34951">MTDDRLVVLNKDSDSIAVIDPDTGETDTVVETDFNPHEVTVGPDGSVIYVTCSLGGSLLTIDTDDWTVKDRFEHESFDFPHGLAVRGTADELWLASTYSSQVFVFDIADPIPTLIDHFPTHQDKSHMVALTPDDETAFIANIGGDNVTAIDADTREISADIPVGEGPEGIAVHPTAGLLVANQEDSRLSVVDPETFADEGIAVLGDTPIRVVPSPDGEYVLVPNREGDDVSVIEAEFVRDGEVRPWEVARIPVGIWPGGTTFAPAGDRAFVANNKTNDVSVLAAPEASDDAESDRESEAPVPDWTEVDRFETELHPDGIAYVER</sequence>
<dbReference type="AlphaFoldDB" id="A0ABD5S8T3"/>
<accession>A0ABD5S8T3</accession>
<dbReference type="InterPro" id="IPR011048">
    <property type="entry name" value="Haem_d1_sf"/>
</dbReference>
<reference evidence="2 3" key="1">
    <citation type="journal article" date="2019" name="Int. J. Syst. Evol. Microbiol.">
        <title>The Global Catalogue of Microorganisms (GCM) 10K type strain sequencing project: providing services to taxonomists for standard genome sequencing and annotation.</title>
        <authorList>
            <consortium name="The Broad Institute Genomics Platform"/>
            <consortium name="The Broad Institute Genome Sequencing Center for Infectious Disease"/>
            <person name="Wu L."/>
            <person name="Ma J."/>
        </authorList>
    </citation>
    <scope>NUCLEOTIDE SEQUENCE [LARGE SCALE GENOMIC DNA]</scope>
    <source>
        <strain evidence="2 3">CGMCC 1.3239</strain>
    </source>
</reference>
<comment type="caution">
    <text evidence="2">The sequence shown here is derived from an EMBL/GenBank/DDBJ whole genome shotgun (WGS) entry which is preliminary data.</text>
</comment>
<dbReference type="SUPFAM" id="SSF51004">
    <property type="entry name" value="C-terminal (heme d1) domain of cytochrome cd1-nitrite reductase"/>
    <property type="match status" value="1"/>
</dbReference>
<dbReference type="PANTHER" id="PTHR47197:SF3">
    <property type="entry name" value="DIHYDRO-HEME D1 DEHYDROGENASE"/>
    <property type="match status" value="1"/>
</dbReference>
<dbReference type="InterPro" id="IPR011964">
    <property type="entry name" value="YVTN_b-propeller_repeat"/>
</dbReference>
<dbReference type="InterPro" id="IPR019405">
    <property type="entry name" value="Lactonase_7-beta_prop"/>
</dbReference>
<keyword evidence="3" id="KW-1185">Reference proteome</keyword>
<evidence type="ECO:0000313" key="2">
    <source>
        <dbReference type="EMBL" id="MFC6752834.1"/>
    </source>
</evidence>
<dbReference type="InterPro" id="IPR015943">
    <property type="entry name" value="WD40/YVTN_repeat-like_dom_sf"/>
</dbReference>
<dbReference type="Gene3D" id="2.130.10.10">
    <property type="entry name" value="YVTN repeat-like/Quinoprotein amine dehydrogenase"/>
    <property type="match status" value="2"/>
</dbReference>
<dbReference type="InterPro" id="IPR051200">
    <property type="entry name" value="Host-pathogen_enzymatic-act"/>
</dbReference>
<proteinExistence type="predicted"/>
<organism evidence="2 3">
    <name type="scientific">Halorubrum tibetense</name>
    <dbReference type="NCBI Taxonomy" id="175631"/>
    <lineage>
        <taxon>Archaea</taxon>
        <taxon>Methanobacteriati</taxon>
        <taxon>Methanobacteriota</taxon>
        <taxon>Stenosarchaea group</taxon>
        <taxon>Halobacteria</taxon>
        <taxon>Halobacteriales</taxon>
        <taxon>Haloferacaceae</taxon>
        <taxon>Halorubrum</taxon>
    </lineage>
</organism>